<name>A0A445DHS6_ARAHY</name>
<dbReference type="Gramene" id="arahy.Tifrunner.gnm2.ann2.Ah04g151600.1">
    <property type="protein sequence ID" value="arahy.Tifrunner.gnm2.ann2.Ah04g151600.1-CDS-1"/>
    <property type="gene ID" value="arahy.Tifrunner.gnm2.ann2.Ah04g151600"/>
</dbReference>
<dbReference type="OrthoDB" id="1842647at2759"/>
<dbReference type="Pfam" id="PF03140">
    <property type="entry name" value="DUF247"/>
    <property type="match status" value="1"/>
</dbReference>
<evidence type="ECO:0000313" key="2">
    <source>
        <dbReference type="EMBL" id="RYR62767.1"/>
    </source>
</evidence>
<dbReference type="STRING" id="3818.A0A445DHS6"/>
<organism evidence="2 3">
    <name type="scientific">Arachis hypogaea</name>
    <name type="common">Peanut</name>
    <dbReference type="NCBI Taxonomy" id="3818"/>
    <lineage>
        <taxon>Eukaryota</taxon>
        <taxon>Viridiplantae</taxon>
        <taxon>Streptophyta</taxon>
        <taxon>Embryophyta</taxon>
        <taxon>Tracheophyta</taxon>
        <taxon>Spermatophyta</taxon>
        <taxon>Magnoliopsida</taxon>
        <taxon>eudicotyledons</taxon>
        <taxon>Gunneridae</taxon>
        <taxon>Pentapetalae</taxon>
        <taxon>rosids</taxon>
        <taxon>fabids</taxon>
        <taxon>Fabales</taxon>
        <taxon>Fabaceae</taxon>
        <taxon>Papilionoideae</taxon>
        <taxon>50 kb inversion clade</taxon>
        <taxon>dalbergioids sensu lato</taxon>
        <taxon>Dalbergieae</taxon>
        <taxon>Pterocarpus clade</taxon>
        <taxon>Arachis</taxon>
    </lineage>
</organism>
<proteinExistence type="predicted"/>
<gene>
    <name evidence="2" type="ORF">Ahy_A04g020516</name>
</gene>
<comment type="caution">
    <text evidence="2">The sequence shown here is derived from an EMBL/GenBank/DDBJ whole genome shotgun (WGS) entry which is preliminary data.</text>
</comment>
<keyword evidence="1" id="KW-0812">Transmembrane</keyword>
<keyword evidence="1" id="KW-0472">Membrane</keyword>
<dbReference type="AlphaFoldDB" id="A0A445DHS6"/>
<protein>
    <submittedName>
        <fullName evidence="2">Uncharacterized protein</fullName>
    </submittedName>
</protein>
<sequence>MGFNNLIRFAIHHNYKFMKRKFHCSAEINPYWMGHVREGLERGNPKESEHVCIYRIPRNMRQVEPKAYIPNNIAIGPYHHGRPHLKEMEDIKMRLFRRLFDPSGPNGSAQLDEAFKELESLQDKARECYAEKIKFSSDEFLEIMMIDGSFIIQLLREFSESEFNKVDDLSRWMLPTIRREMIMLENQIPLFVLTKLYEITNNGNTSLESLALKFLYPLLRSGSSKNFPQTVKADFELQHLLDILRSGVRPVIGGRDQRGSQTNMIHTATELVESGVKIKTHDTPKLLDIRFGNKLLKKLVKELTIPTLHISDHRGTVFRNMVAFEKCHKRCYPDVTTYMFFFNRLINSPKDVALLHQNGVLNHSLGCDEEVAEVINNIAKEIVPDSSESYLYKAVNEANEYVGSRYAKKRASMVRNYFTSWVVGVTTAGAVFALAFTVIQTICAVYQHKRKGKSLFTIFLETFGFVDSSNSASDNDINNNNNILESKT</sequence>
<dbReference type="EMBL" id="SDMP01000004">
    <property type="protein sequence ID" value="RYR62767.1"/>
    <property type="molecule type" value="Genomic_DNA"/>
</dbReference>
<reference evidence="2 3" key="1">
    <citation type="submission" date="2019-01" db="EMBL/GenBank/DDBJ databases">
        <title>Sequencing of cultivated peanut Arachis hypogaea provides insights into genome evolution and oil improvement.</title>
        <authorList>
            <person name="Chen X."/>
        </authorList>
    </citation>
    <scope>NUCLEOTIDE SEQUENCE [LARGE SCALE GENOMIC DNA]</scope>
    <source>
        <strain evidence="3">cv. Fuhuasheng</strain>
        <tissue evidence="2">Leaves</tissue>
    </source>
</reference>
<feature type="transmembrane region" description="Helical" evidence="1">
    <location>
        <begin position="418"/>
        <end position="446"/>
    </location>
</feature>
<keyword evidence="1" id="KW-1133">Transmembrane helix</keyword>
<evidence type="ECO:0000256" key="1">
    <source>
        <dbReference type="SAM" id="Phobius"/>
    </source>
</evidence>
<dbReference type="InterPro" id="IPR004158">
    <property type="entry name" value="DUF247_pln"/>
</dbReference>
<keyword evidence="3" id="KW-1185">Reference proteome</keyword>
<dbReference type="Proteomes" id="UP000289738">
    <property type="component" value="Chromosome A04"/>
</dbReference>
<dbReference type="PANTHER" id="PTHR31170">
    <property type="entry name" value="BNAC04G53230D PROTEIN"/>
    <property type="match status" value="1"/>
</dbReference>
<dbReference type="PANTHER" id="PTHR31170:SF21">
    <property type="match status" value="1"/>
</dbReference>
<accession>A0A445DHS6</accession>
<evidence type="ECO:0000313" key="3">
    <source>
        <dbReference type="Proteomes" id="UP000289738"/>
    </source>
</evidence>